<organism evidence="2 3">
    <name type="scientific">Geobacter hydrogenophilus</name>
    <dbReference type="NCBI Taxonomy" id="40983"/>
    <lineage>
        <taxon>Bacteria</taxon>
        <taxon>Pseudomonadati</taxon>
        <taxon>Thermodesulfobacteriota</taxon>
        <taxon>Desulfuromonadia</taxon>
        <taxon>Geobacterales</taxon>
        <taxon>Geobacteraceae</taxon>
        <taxon>Geobacter</taxon>
    </lineage>
</organism>
<feature type="region of interest" description="Disordered" evidence="1">
    <location>
        <begin position="178"/>
        <end position="200"/>
    </location>
</feature>
<evidence type="ECO:0008006" key="4">
    <source>
        <dbReference type="Google" id="ProtNLM"/>
    </source>
</evidence>
<keyword evidence="3" id="KW-1185">Reference proteome</keyword>
<sequence>MTRKPRVPKSTGKPVKRELPALQMMPISCLRLRIEQEEGLQVSFDESRYAMRDLKEISSEVIALLLELHPLAVTRKEKHFEVIAGARLFKIAAFCLDPSAKIPVLVVDKRFASENKDLLRYLDLAVVPLIHTLRGSALELYQIFNGTGLRKEVWLPPLDKSAISFARALGVKPSALSSPATDIQKKRMREVSSSSPSEKP</sequence>
<dbReference type="AlphaFoldDB" id="A0A9W6L9G5"/>
<dbReference type="Proteomes" id="UP001144352">
    <property type="component" value="Unassembled WGS sequence"/>
</dbReference>
<reference evidence="2" key="1">
    <citation type="submission" date="2022-12" db="EMBL/GenBank/DDBJ databases">
        <title>Reference genome sequencing for broad-spectrum identification of bacterial and archaeal isolates by mass spectrometry.</title>
        <authorList>
            <person name="Sekiguchi Y."/>
            <person name="Tourlousse D.M."/>
        </authorList>
    </citation>
    <scope>NUCLEOTIDE SEQUENCE</scope>
    <source>
        <strain evidence="2">H2</strain>
    </source>
</reference>
<name>A0A9W6L9G5_9BACT</name>
<gene>
    <name evidence="2" type="ORF">GHYDROH2_00240</name>
</gene>
<proteinExistence type="predicted"/>
<feature type="compositionally biased region" description="Polar residues" evidence="1">
    <location>
        <begin position="191"/>
        <end position="200"/>
    </location>
</feature>
<comment type="caution">
    <text evidence="2">The sequence shown here is derived from an EMBL/GenBank/DDBJ whole genome shotgun (WGS) entry which is preliminary data.</text>
</comment>
<evidence type="ECO:0000256" key="1">
    <source>
        <dbReference type="SAM" id="MobiDB-lite"/>
    </source>
</evidence>
<dbReference type="EMBL" id="BSDS01000001">
    <property type="protein sequence ID" value="GLI36523.1"/>
    <property type="molecule type" value="Genomic_DNA"/>
</dbReference>
<accession>A0A9W6L9G5</accession>
<evidence type="ECO:0000313" key="3">
    <source>
        <dbReference type="Proteomes" id="UP001144352"/>
    </source>
</evidence>
<protein>
    <recommendedName>
        <fullName evidence="4">ParB/Sulfiredoxin domain-containing protein</fullName>
    </recommendedName>
</protein>
<evidence type="ECO:0000313" key="2">
    <source>
        <dbReference type="EMBL" id="GLI36523.1"/>
    </source>
</evidence>